<evidence type="ECO:0000313" key="3">
    <source>
        <dbReference type="Proteomes" id="UP000181661"/>
    </source>
</evidence>
<evidence type="ECO:0000313" key="4">
    <source>
        <dbReference type="Proteomes" id="UP000182179"/>
    </source>
</evidence>
<dbReference type="Proteomes" id="UP000181661">
    <property type="component" value="Unassembled WGS sequence"/>
</dbReference>
<dbReference type="EMBL" id="FNTS01000002">
    <property type="protein sequence ID" value="SED17115.1"/>
    <property type="molecule type" value="Genomic_DNA"/>
</dbReference>
<dbReference type="OrthoDB" id="8985246at2"/>
<gene>
    <name evidence="1" type="ORF">BFL40_07390</name>
    <name evidence="2" type="ORF">SAMN04515675_0120</name>
</gene>
<dbReference type="RefSeq" id="WP_071483341.1">
    <property type="nucleotide sequence ID" value="NZ_FNTS01000002.1"/>
</dbReference>
<evidence type="ECO:0000313" key="2">
    <source>
        <dbReference type="EMBL" id="SED17115.1"/>
    </source>
</evidence>
<dbReference type="EMBL" id="MDDR01000009">
    <property type="protein sequence ID" value="OIN54005.1"/>
    <property type="molecule type" value="Genomic_DNA"/>
</dbReference>
<dbReference type="AlphaFoldDB" id="A0A1S2V6K3"/>
<organism evidence="1 3">
    <name type="scientific">Pseudomonas costantinii</name>
    <dbReference type="NCBI Taxonomy" id="168469"/>
    <lineage>
        <taxon>Bacteria</taxon>
        <taxon>Pseudomonadati</taxon>
        <taxon>Pseudomonadota</taxon>
        <taxon>Gammaproteobacteria</taxon>
        <taxon>Pseudomonadales</taxon>
        <taxon>Pseudomonadaceae</taxon>
        <taxon>Pseudomonas</taxon>
    </lineage>
</organism>
<evidence type="ECO:0000313" key="1">
    <source>
        <dbReference type="EMBL" id="OIN54005.1"/>
    </source>
</evidence>
<comment type="caution">
    <text evidence="1">The sequence shown here is derived from an EMBL/GenBank/DDBJ whole genome shotgun (WGS) entry which is preliminary data.</text>
</comment>
<dbReference type="Proteomes" id="UP000182179">
    <property type="component" value="Unassembled WGS sequence"/>
</dbReference>
<reference evidence="2 4" key="2">
    <citation type="submission" date="2016-10" db="EMBL/GenBank/DDBJ databases">
        <authorList>
            <person name="Varghese N."/>
            <person name="Submissions S."/>
        </authorList>
    </citation>
    <scope>NUCLEOTIDE SEQUENCE [LARGE SCALE GENOMIC DNA]</scope>
    <source>
        <strain evidence="2 4">BS2773</strain>
    </source>
</reference>
<proteinExistence type="predicted"/>
<keyword evidence="4" id="KW-1185">Reference proteome</keyword>
<evidence type="ECO:0008006" key="5">
    <source>
        <dbReference type="Google" id="ProtNLM"/>
    </source>
</evidence>
<sequence length="344" mass="37404">MRLEQSIIEGLASLGTLPESLCCSIATGVVSTVDTQMIIDDAHFHALEQGKVLPTHAQQPLCEAEVEIERLLQRIHAEGFMGGNFHRLVRQFGSILFAMIASDAQQQTAASWHAQGIAHFGGFLMADAGGSSIQQWNTMLTCEDESLKLVVDKVWIIEGHKLDYASIVAATSQKLYPSIVLVPPDAFSTLSRSPVGRPFLDGTLQLGNVQGTVFLEKDAVLGKGSLASTALFLSKIRPRFVRALMGHVQWLASVGKVTPSAMEWEAIQALDVIATNYCHSLVERAPSLPIALALKFSANQVLLGLVASGRVQDADTRRDLMAFSRMEGSSYRCLFELAAKLRAR</sequence>
<protein>
    <recommendedName>
        <fullName evidence="5">Acyl-CoA dehydrogenase</fullName>
    </recommendedName>
</protein>
<name>A0A1S2V6K3_9PSED</name>
<reference evidence="1 3" key="1">
    <citation type="submission" date="2016-08" db="EMBL/GenBank/DDBJ databases">
        <title>Draft genome sequence of Pseudomonas costantinii LMG 22119, type strain isolated from cultivated mushroom (Agaricus bisporus) sporophores.</title>
        <authorList>
            <person name="Tambong J.T."/>
        </authorList>
    </citation>
    <scope>NUCLEOTIDE SEQUENCE [LARGE SCALE GENOMIC DNA]</scope>
    <source>
        <strain evidence="1 3">LMG 22119</strain>
    </source>
</reference>
<accession>A0A1S2V6K3</accession>